<sequence>MSFALFFGVMQLAAQGVAVTPPYAYGFEDDGSSERSLWTLLNTGQDGTPCPDQWYIGAAAAKDGVNSLYISSDGGATVSYGRNENIVVAYREMELPTGRYNVTFDWFNLADGKIGDRESGLFVCVIPSANTIFAPYSESGPSDLPIWMVQAQTCTLADGSSARCLKGSRQWQSAQFQLPATTGQTFYLLFAWVNTQTLPQPFPIGAAVDNIEITNATCPIPYGLSVEGDCSLTTVRWEGTAGNYELEYRPYGVVDGWRRVSVRNAKEHQLSDLAEGYYDFRVRGVCGGGMYSNWHSLSGQLVFCPGNHCINYIDLDAPGVQCYEANVYQDFSPCAPIDNGPESADSRHTVHTTMDEYDPRTDYALRTIPPEEFGSVRLGNWKADELDRIEYTYTVDTNEAAVLLLKYAIVFEQPNHEIENQPYFNLVILDAFGNELSPLCGKAEFYAQPGVNGWQTIPGVLGESEDIVWKDWTTLGLNMRPYHGQTVRIQITTRDCNFKSGHFGYGYFTLGCAKGTIEGLSCGASEFMELKAPDGFDYEWSVSTDPGTVISTDQIYKASASDTREYIVKCMYRENHDCQFELRTKVSPRTAKADFTYEFVPEDCQNIVKITNTSHVVSRDEEGNVVDLYDDRISDIIWDFGDGTPVYETSPRCTVPQEGGTISLYLHAALSGEDDGCSDDTLYTITVPSILSDITVKDTTVCFGEGVQWGTKLYNASGTYYDTCVNIAGCDSVNQLNLTVLPRIDETERWDTVCFGDVFTAIPGYTLDRDSTYELTLTTPHGCDSVVIVHLHVMPEVTFSVDHTDEEGEPNSGSITITDAPEGYSWSLDGVPSAPLTGLSGGTYKLVVYNSFGCPGDTVTVEIESDCLDVTFDLPDSITACGSDSVILLLCKYNKGTLTTYSIAYDDRALAAGFADVSEAVFDGQHIDIVLPDSCRPDSYRAQLTLHDIICDDIVLDLPFAVYYDASIVRQKWNNVLAVTNEGYNGGYTFSSFRWFCNGSPVSGEAASYLYLGEANWFDTTDVYHVELTRADDGVTMPTCPVVPTLHTDITPYPTVTVAAPMQGVKIRNVSAPVSVALYSVTGQTLWTGTLYSGADMVRMPDTAGVYLLVIGDGDESRTYKLMVR</sequence>
<reference evidence="1" key="1">
    <citation type="submission" date="2020-10" db="EMBL/GenBank/DDBJ databases">
        <authorList>
            <person name="Gilroy R."/>
        </authorList>
    </citation>
    <scope>NUCLEOTIDE SEQUENCE</scope>
    <source>
        <strain evidence="1">3924</strain>
    </source>
</reference>
<dbReference type="NCBIfam" id="TIGR04183">
    <property type="entry name" value="Por_Secre_tail"/>
    <property type="match status" value="1"/>
</dbReference>
<evidence type="ECO:0000313" key="1">
    <source>
        <dbReference type="EMBL" id="MBO8440811.1"/>
    </source>
</evidence>
<dbReference type="InterPro" id="IPR026444">
    <property type="entry name" value="Secre_tail"/>
</dbReference>
<comment type="caution">
    <text evidence="1">The sequence shown here is derived from an EMBL/GenBank/DDBJ whole genome shotgun (WGS) entry which is preliminary data.</text>
</comment>
<organism evidence="1 2">
    <name type="scientific">Candidatus Aphodosoma intestinipullorum</name>
    <dbReference type="NCBI Taxonomy" id="2840674"/>
    <lineage>
        <taxon>Bacteria</taxon>
        <taxon>Pseudomonadati</taxon>
        <taxon>Bacteroidota</taxon>
        <taxon>Bacteroidia</taxon>
        <taxon>Bacteroidales</taxon>
        <taxon>Candidatus Aphodosoma</taxon>
    </lineage>
</organism>
<accession>A0A940DLR7</accession>
<proteinExistence type="predicted"/>
<gene>
    <name evidence="1" type="ORF">IAC51_09220</name>
</gene>
<dbReference type="Proteomes" id="UP000712007">
    <property type="component" value="Unassembled WGS sequence"/>
</dbReference>
<protein>
    <submittedName>
        <fullName evidence="1">T9SS type A sorting domain-containing protein</fullName>
    </submittedName>
</protein>
<reference evidence="1" key="2">
    <citation type="journal article" date="2021" name="PeerJ">
        <title>Extensive microbial diversity within the chicken gut microbiome revealed by metagenomics and culture.</title>
        <authorList>
            <person name="Gilroy R."/>
            <person name="Ravi A."/>
            <person name="Getino M."/>
            <person name="Pursley I."/>
            <person name="Horton D.L."/>
            <person name="Alikhan N.F."/>
            <person name="Baker D."/>
            <person name="Gharbi K."/>
            <person name="Hall N."/>
            <person name="Watson M."/>
            <person name="Adriaenssens E.M."/>
            <person name="Foster-Nyarko E."/>
            <person name="Jarju S."/>
            <person name="Secka A."/>
            <person name="Antonio M."/>
            <person name="Oren A."/>
            <person name="Chaudhuri R.R."/>
            <person name="La Ragione R."/>
            <person name="Hildebrand F."/>
            <person name="Pallen M.J."/>
        </authorList>
    </citation>
    <scope>NUCLEOTIDE SEQUENCE</scope>
    <source>
        <strain evidence="1">3924</strain>
    </source>
</reference>
<name>A0A940DLR7_9BACT</name>
<dbReference type="EMBL" id="JADIMV010000160">
    <property type="protein sequence ID" value="MBO8440811.1"/>
    <property type="molecule type" value="Genomic_DNA"/>
</dbReference>
<dbReference type="AlphaFoldDB" id="A0A940DLR7"/>
<evidence type="ECO:0000313" key="2">
    <source>
        <dbReference type="Proteomes" id="UP000712007"/>
    </source>
</evidence>